<comment type="caution">
    <text evidence="1">The sequence shown here is derived from an EMBL/GenBank/DDBJ whole genome shotgun (WGS) entry which is preliminary data.</text>
</comment>
<dbReference type="PANTHER" id="PTHR33116:SF86">
    <property type="entry name" value="REVERSE TRANSCRIPTASE DOMAIN-CONTAINING PROTEIN"/>
    <property type="match status" value="1"/>
</dbReference>
<dbReference type="AlphaFoldDB" id="A0A8J5Y6T7"/>
<evidence type="ECO:0000313" key="1">
    <source>
        <dbReference type="EMBL" id="KAG8474642.1"/>
    </source>
</evidence>
<keyword evidence="2" id="KW-1185">Reference proteome</keyword>
<protein>
    <recommendedName>
        <fullName evidence="3">Reverse transcriptase</fullName>
    </recommendedName>
</protein>
<evidence type="ECO:0000313" key="2">
    <source>
        <dbReference type="Proteomes" id="UP000701853"/>
    </source>
</evidence>
<name>A0A8J5Y6T7_9ROSI</name>
<dbReference type="InterPro" id="IPR036691">
    <property type="entry name" value="Endo/exonu/phosph_ase_sf"/>
</dbReference>
<organism evidence="1 2">
    <name type="scientific">Gossypium anomalum</name>
    <dbReference type="NCBI Taxonomy" id="47600"/>
    <lineage>
        <taxon>Eukaryota</taxon>
        <taxon>Viridiplantae</taxon>
        <taxon>Streptophyta</taxon>
        <taxon>Embryophyta</taxon>
        <taxon>Tracheophyta</taxon>
        <taxon>Spermatophyta</taxon>
        <taxon>Magnoliopsida</taxon>
        <taxon>eudicotyledons</taxon>
        <taxon>Gunneridae</taxon>
        <taxon>Pentapetalae</taxon>
        <taxon>rosids</taxon>
        <taxon>malvids</taxon>
        <taxon>Malvales</taxon>
        <taxon>Malvaceae</taxon>
        <taxon>Malvoideae</taxon>
        <taxon>Gossypium</taxon>
    </lineage>
</organism>
<dbReference type="OrthoDB" id="1001388at2759"/>
<sequence length="911" mass="106092">MALGVEINEMGWDLLLRAQSRRALAMNSVWLREEGERKLNGNREDSYMIGNTLWVVGNKKPGYGQPFDPVLGFNLEGKSAFLNHSGEKLLTDKALTDIEYDLEEGVLIREEGKKRARGEMEKPIEMREINTSAVRNRRLLEINHLSLVAATVRRNENLKLEYPWIRESTDSLKTSAYAEDTNPQMVFFMEKKLCKSQMERVWYSCGYVNGIEVDPEGTRGGLCLAWRNEICVMLRNYSKRHINLMVDDNKVRDKWRFTSFYGSPYIQDKDIYWPTLRNLYTGKETHWFVCGDFNEIIYGFEKNRGLPRDERRMKIFHNVLADCQLMDMGFSGNWFTWKRGNLPETNIRERLDKGVANEEWMAMFPKEGLQKWASRIRIDRRRRKEFFIARLSELIEAERDDFNLAEMIDTKIQLNFEIEKDEHYWEQRARVNWLKFRGRNTTFFHSQATQRQRRNFIHKLTDEEGKETKIIQEMEDASQMRIIKDLRYYTQGRRLEKQCLKWDPQKLQENIDFRLYFIKIVVNGYTGEKFQPTRGLRQGDPLSSFLYLICEEDDCILFSEATSRRATLLKGILREYRICSGQCVNFEKSTPKKRIDNWSTRHLSQGGNEEFIKAILQAIPTYTIAYFLLPKSLCAELESISAKFWWQKGNTLVCVEEPLKLTFTYLKECLGCKGLATEWTVLKSWKGARITVWDDSWIPRNDTDEWSNRNDNEGTPLTETSYDDFQVWKGEPSGEFSVRICPRCGNEEEDNTHIFRQCLITSEVWKMLDLSWVINSTIQSFGIGLPVSSREVLLNNVEYSIVDCGSSGARGINSFIKGSERQGESYHKKLKDIWPNLKKFQIDIGSGGLGPVGGTPGNEDCIEHKRSIAICSKSLCRTIGSKARNLNGSPLNNNNGGLRYSYQEMAINETR</sequence>
<accession>A0A8J5Y6T7</accession>
<gene>
    <name evidence="1" type="ORF">CXB51_031263</name>
</gene>
<dbReference type="Gene3D" id="3.60.10.10">
    <property type="entry name" value="Endonuclease/exonuclease/phosphatase"/>
    <property type="match status" value="1"/>
</dbReference>
<evidence type="ECO:0008006" key="3">
    <source>
        <dbReference type="Google" id="ProtNLM"/>
    </source>
</evidence>
<proteinExistence type="predicted"/>
<dbReference type="EMBL" id="JAHUZN010000012">
    <property type="protein sequence ID" value="KAG8474642.1"/>
    <property type="molecule type" value="Genomic_DNA"/>
</dbReference>
<dbReference type="PANTHER" id="PTHR33116">
    <property type="entry name" value="REVERSE TRANSCRIPTASE ZINC-BINDING DOMAIN-CONTAINING PROTEIN-RELATED-RELATED"/>
    <property type="match status" value="1"/>
</dbReference>
<dbReference type="SUPFAM" id="SSF56219">
    <property type="entry name" value="DNase I-like"/>
    <property type="match status" value="1"/>
</dbReference>
<reference evidence="1 2" key="1">
    <citation type="journal article" date="2021" name="bioRxiv">
        <title>The Gossypium anomalum genome as a resource for cotton improvement and evolutionary analysis of hybrid incompatibility.</title>
        <authorList>
            <person name="Grover C.E."/>
            <person name="Yuan D."/>
            <person name="Arick M.A."/>
            <person name="Miller E.R."/>
            <person name="Hu G."/>
            <person name="Peterson D.G."/>
            <person name="Wendel J.F."/>
            <person name="Udall J.A."/>
        </authorList>
    </citation>
    <scope>NUCLEOTIDE SEQUENCE [LARGE SCALE GENOMIC DNA]</scope>
    <source>
        <strain evidence="1">JFW-Udall</strain>
        <tissue evidence="1">Leaf</tissue>
    </source>
</reference>
<dbReference type="Proteomes" id="UP000701853">
    <property type="component" value="Chromosome 12"/>
</dbReference>